<dbReference type="PANTHER" id="PTHR32322:SF18">
    <property type="entry name" value="S-ADENOSYLMETHIONINE_S-ADENOSYLHOMOCYSTEINE TRANSPORTER"/>
    <property type="match status" value="1"/>
</dbReference>
<dbReference type="Pfam" id="PF00892">
    <property type="entry name" value="EamA"/>
    <property type="match status" value="2"/>
</dbReference>
<evidence type="ECO:0000256" key="5">
    <source>
        <dbReference type="ARBA" id="ARBA00022989"/>
    </source>
</evidence>
<gene>
    <name evidence="9" type="ORF">QE109_12390</name>
</gene>
<evidence type="ECO:0000256" key="1">
    <source>
        <dbReference type="ARBA" id="ARBA00004651"/>
    </source>
</evidence>
<evidence type="ECO:0000256" key="4">
    <source>
        <dbReference type="ARBA" id="ARBA00022692"/>
    </source>
</evidence>
<feature type="transmembrane region" description="Helical" evidence="7">
    <location>
        <begin position="179"/>
        <end position="202"/>
    </location>
</feature>
<keyword evidence="5 7" id="KW-1133">Transmembrane helix</keyword>
<feature type="transmembrane region" description="Helical" evidence="7">
    <location>
        <begin position="153"/>
        <end position="172"/>
    </location>
</feature>
<evidence type="ECO:0000313" key="9">
    <source>
        <dbReference type="EMBL" id="MDH8678950.1"/>
    </source>
</evidence>
<evidence type="ECO:0000259" key="8">
    <source>
        <dbReference type="Pfam" id="PF00892"/>
    </source>
</evidence>
<dbReference type="Proteomes" id="UP001158045">
    <property type="component" value="Unassembled WGS sequence"/>
</dbReference>
<dbReference type="PANTHER" id="PTHR32322">
    <property type="entry name" value="INNER MEMBRANE TRANSPORTER"/>
    <property type="match status" value="1"/>
</dbReference>
<feature type="transmembrane region" description="Helical" evidence="7">
    <location>
        <begin position="96"/>
        <end position="115"/>
    </location>
</feature>
<feature type="transmembrane region" description="Helical" evidence="7">
    <location>
        <begin position="122"/>
        <end position="141"/>
    </location>
</feature>
<dbReference type="SUPFAM" id="SSF103481">
    <property type="entry name" value="Multidrug resistance efflux transporter EmrE"/>
    <property type="match status" value="2"/>
</dbReference>
<keyword evidence="6 7" id="KW-0472">Membrane</keyword>
<organism evidence="9 10">
    <name type="scientific">Fusibacter bizertensis</name>
    <dbReference type="NCBI Taxonomy" id="1488331"/>
    <lineage>
        <taxon>Bacteria</taxon>
        <taxon>Bacillati</taxon>
        <taxon>Bacillota</taxon>
        <taxon>Clostridia</taxon>
        <taxon>Eubacteriales</taxon>
        <taxon>Eubacteriales Family XII. Incertae Sedis</taxon>
        <taxon>Fusibacter</taxon>
    </lineage>
</organism>
<keyword evidence="4 7" id="KW-0812">Transmembrane</keyword>
<keyword evidence="10" id="KW-1185">Reference proteome</keyword>
<accession>A0ABT6NEV9</accession>
<name>A0ABT6NEV9_9FIRM</name>
<dbReference type="RefSeq" id="WP_281094845.1">
    <property type="nucleotide sequence ID" value="NZ_JARYZI010000008.1"/>
</dbReference>
<feature type="transmembrane region" description="Helical" evidence="7">
    <location>
        <begin position="246"/>
        <end position="264"/>
    </location>
</feature>
<reference evidence="9 10" key="1">
    <citation type="submission" date="2023-04" db="EMBL/GenBank/DDBJ databases">
        <title>Fusibacter bizertensis strain WBS, isolated from littoral bottom sediments of the Arctic seas - biochemical and genomic analysis.</title>
        <authorList>
            <person name="Brioukhanov A.L."/>
        </authorList>
    </citation>
    <scope>NUCLEOTIDE SEQUENCE [LARGE SCALE GENOMIC DNA]</scope>
    <source>
        <strain evidence="9 10">WBS</strain>
    </source>
</reference>
<feature type="transmembrane region" description="Helical" evidence="7">
    <location>
        <begin position="214"/>
        <end position="234"/>
    </location>
</feature>
<dbReference type="InterPro" id="IPR037185">
    <property type="entry name" value="EmrE-like"/>
</dbReference>
<comment type="caution">
    <text evidence="9">The sequence shown here is derived from an EMBL/GenBank/DDBJ whole genome shotgun (WGS) entry which is preliminary data.</text>
</comment>
<comment type="similarity">
    <text evidence="2">Belongs to the EamA transporter family.</text>
</comment>
<feature type="transmembrane region" description="Helical" evidence="7">
    <location>
        <begin position="7"/>
        <end position="25"/>
    </location>
</feature>
<dbReference type="InterPro" id="IPR000620">
    <property type="entry name" value="EamA_dom"/>
</dbReference>
<feature type="transmembrane region" description="Helical" evidence="7">
    <location>
        <begin position="270"/>
        <end position="289"/>
    </location>
</feature>
<feature type="transmembrane region" description="Helical" evidence="7">
    <location>
        <begin position="67"/>
        <end position="84"/>
    </location>
</feature>
<comment type="subcellular location">
    <subcellularLocation>
        <location evidence="1">Cell membrane</location>
        <topology evidence="1">Multi-pass membrane protein</topology>
    </subcellularLocation>
</comment>
<evidence type="ECO:0000256" key="6">
    <source>
        <dbReference type="ARBA" id="ARBA00023136"/>
    </source>
</evidence>
<evidence type="ECO:0000313" key="10">
    <source>
        <dbReference type="Proteomes" id="UP001158045"/>
    </source>
</evidence>
<feature type="domain" description="EamA" evidence="8">
    <location>
        <begin position="153"/>
        <end position="287"/>
    </location>
</feature>
<evidence type="ECO:0000256" key="2">
    <source>
        <dbReference type="ARBA" id="ARBA00007362"/>
    </source>
</evidence>
<feature type="transmembrane region" description="Helical" evidence="7">
    <location>
        <begin position="31"/>
        <end position="55"/>
    </location>
</feature>
<proteinExistence type="inferred from homology"/>
<evidence type="ECO:0000256" key="3">
    <source>
        <dbReference type="ARBA" id="ARBA00022475"/>
    </source>
</evidence>
<feature type="domain" description="EamA" evidence="8">
    <location>
        <begin position="6"/>
        <end position="139"/>
    </location>
</feature>
<dbReference type="InterPro" id="IPR050638">
    <property type="entry name" value="AA-Vitamin_Transporters"/>
</dbReference>
<keyword evidence="3" id="KW-1003">Cell membrane</keyword>
<evidence type="ECO:0000256" key="7">
    <source>
        <dbReference type="SAM" id="Phobius"/>
    </source>
</evidence>
<sequence length="309" mass="34929">MSRKSKGFLSVMIPVIAWGISFVSTEYLLDYLGAMTIGAIRFIFATIILYGVMKFTKTPLKIDKKDRLLFVLAGGIGISIYFFFENTGIKYISASPSALIIAAIPMFTLLFEMIIFKRVVKWVDMLAILASIIGVVLIVDIKFSEFFKAEESFGYLMMLGAVLSWVIYSMASRPLFNKYSYLTIVFYQFLYSLPFFMVVVPFEHNNWNLLGTEGIVHLVFLSVFASTLGFYYYAKAMDLLGVTESSVFINFLPIVTIIFSYFYMGQTASTKQLIGGVFVMLSVTVTTLYDKKLENEGEKTVDPANYRGN</sequence>
<dbReference type="EMBL" id="JARYZI010000008">
    <property type="protein sequence ID" value="MDH8678950.1"/>
    <property type="molecule type" value="Genomic_DNA"/>
</dbReference>
<protein>
    <submittedName>
        <fullName evidence="9">DMT family transporter</fullName>
    </submittedName>
</protein>